<dbReference type="InterPro" id="IPR025525">
    <property type="entry name" value="hAT-like_transposase_RNase-H"/>
</dbReference>
<name>A0A7J7NYC9_9MAGN</name>
<reference evidence="2 3" key="1">
    <citation type="journal article" date="2020" name="IScience">
        <title>Genome Sequencing of the Endangered Kingdonia uniflora (Circaeasteraceae, Ranunculales) Reveals Potential Mechanisms of Evolutionary Specialization.</title>
        <authorList>
            <person name="Sun Y."/>
            <person name="Deng T."/>
            <person name="Zhang A."/>
            <person name="Moore M.J."/>
            <person name="Landis J.B."/>
            <person name="Lin N."/>
            <person name="Zhang H."/>
            <person name="Zhang X."/>
            <person name="Huang J."/>
            <person name="Zhang X."/>
            <person name="Sun H."/>
            <person name="Wang H."/>
        </authorList>
    </citation>
    <scope>NUCLEOTIDE SEQUENCE [LARGE SCALE GENOMIC DNA]</scope>
    <source>
        <strain evidence="2">TB1705</strain>
        <tissue evidence="2">Leaf</tissue>
    </source>
</reference>
<dbReference type="EMBL" id="JACGCM010000445">
    <property type="protein sequence ID" value="KAF6172100.1"/>
    <property type="molecule type" value="Genomic_DNA"/>
</dbReference>
<dbReference type="OrthoDB" id="1301613at2759"/>
<accession>A0A7J7NYC9</accession>
<evidence type="ECO:0000259" key="1">
    <source>
        <dbReference type="Pfam" id="PF14372"/>
    </source>
</evidence>
<dbReference type="AlphaFoldDB" id="A0A7J7NYC9"/>
<comment type="caution">
    <text evidence="2">The sequence shown here is derived from an EMBL/GenBank/DDBJ whole genome shotgun (WGS) entry which is preliminary data.</text>
</comment>
<protein>
    <recommendedName>
        <fullName evidence="1">hAT-like transposase RNase-H fold domain-containing protein</fullName>
    </recommendedName>
</protein>
<sequence>MILDPRFKIKLAEYSYSIIYGNDGEIHITRIRNGLANLYSDYYSNSTSYHSNPIFEDGNTSSSMCDMNSIIVDKFKGFDTWYNSANSSNMHQKSGLDLYLEEPIFLRV</sequence>
<gene>
    <name evidence="2" type="ORF">GIB67_029518</name>
</gene>
<dbReference type="Pfam" id="PF14372">
    <property type="entry name" value="hAT-like_RNase-H"/>
    <property type="match status" value="1"/>
</dbReference>
<dbReference type="Proteomes" id="UP000541444">
    <property type="component" value="Unassembled WGS sequence"/>
</dbReference>
<keyword evidence="3" id="KW-1185">Reference proteome</keyword>
<dbReference type="GO" id="GO:0003677">
    <property type="term" value="F:DNA binding"/>
    <property type="evidence" value="ECO:0007669"/>
    <property type="project" value="InterPro"/>
</dbReference>
<feature type="domain" description="hAT-like transposase RNase-H fold" evidence="1">
    <location>
        <begin position="1"/>
        <end position="42"/>
    </location>
</feature>
<organism evidence="2 3">
    <name type="scientific">Kingdonia uniflora</name>
    <dbReference type="NCBI Taxonomy" id="39325"/>
    <lineage>
        <taxon>Eukaryota</taxon>
        <taxon>Viridiplantae</taxon>
        <taxon>Streptophyta</taxon>
        <taxon>Embryophyta</taxon>
        <taxon>Tracheophyta</taxon>
        <taxon>Spermatophyta</taxon>
        <taxon>Magnoliopsida</taxon>
        <taxon>Ranunculales</taxon>
        <taxon>Circaeasteraceae</taxon>
        <taxon>Kingdonia</taxon>
    </lineage>
</organism>
<evidence type="ECO:0000313" key="3">
    <source>
        <dbReference type="Proteomes" id="UP000541444"/>
    </source>
</evidence>
<proteinExistence type="predicted"/>
<evidence type="ECO:0000313" key="2">
    <source>
        <dbReference type="EMBL" id="KAF6172100.1"/>
    </source>
</evidence>